<keyword evidence="1" id="KW-0472">Membrane</keyword>
<name>A0A089NW51_9HYPH</name>
<evidence type="ECO:0000313" key="2">
    <source>
        <dbReference type="EMBL" id="AIQ90765.1"/>
    </source>
</evidence>
<evidence type="ECO:0000313" key="3">
    <source>
        <dbReference type="Proteomes" id="UP000029492"/>
    </source>
</evidence>
<feature type="transmembrane region" description="Helical" evidence="1">
    <location>
        <begin position="6"/>
        <end position="31"/>
    </location>
</feature>
<reference evidence="2 3" key="1">
    <citation type="journal article" date="2014" name="PLoS ONE">
        <title>Genome Information of Methylobacterium oryzae, a Plant-Probiotic Methylotroph in the Phyllosphere.</title>
        <authorList>
            <person name="Kwak M.J."/>
            <person name="Jeong H."/>
            <person name="Madhaiyan M."/>
            <person name="Lee Y."/>
            <person name="Sa T.M."/>
            <person name="Oh T.K."/>
            <person name="Kim J.F."/>
        </authorList>
    </citation>
    <scope>NUCLEOTIDE SEQUENCE [LARGE SCALE GENOMIC DNA]</scope>
    <source>
        <strain evidence="2 3">CBMB20</strain>
    </source>
</reference>
<sequence length="59" mass="6251">MAAALALIGGGVLSFLPVLGLWMLPLGLALLSEDIPALKPRLEALARAVERAVSRFRKP</sequence>
<keyword evidence="1" id="KW-0812">Transmembrane</keyword>
<accession>A0A089NW51</accession>
<evidence type="ECO:0000256" key="1">
    <source>
        <dbReference type="SAM" id="Phobius"/>
    </source>
</evidence>
<dbReference type="Proteomes" id="UP000029492">
    <property type="component" value="Chromosome"/>
</dbReference>
<proteinExistence type="predicted"/>
<dbReference type="HOGENOM" id="CLU_2955283_0_0_5"/>
<dbReference type="AlphaFoldDB" id="A0A089NW51"/>
<organism evidence="2 3">
    <name type="scientific">Methylobacterium oryzae CBMB20</name>
    <dbReference type="NCBI Taxonomy" id="693986"/>
    <lineage>
        <taxon>Bacteria</taxon>
        <taxon>Pseudomonadati</taxon>
        <taxon>Pseudomonadota</taxon>
        <taxon>Alphaproteobacteria</taxon>
        <taxon>Hyphomicrobiales</taxon>
        <taxon>Methylobacteriaceae</taxon>
        <taxon>Methylobacterium</taxon>
    </lineage>
</organism>
<dbReference type="KEGG" id="mor:MOC_3010"/>
<keyword evidence="3" id="KW-1185">Reference proteome</keyword>
<dbReference type="EMBL" id="CP003811">
    <property type="protein sequence ID" value="AIQ90765.1"/>
    <property type="molecule type" value="Genomic_DNA"/>
</dbReference>
<protein>
    <submittedName>
        <fullName evidence="2">Protein of unassigned function</fullName>
    </submittedName>
</protein>
<gene>
    <name evidence="2" type="ORF">MOC_3010</name>
</gene>
<keyword evidence="1" id="KW-1133">Transmembrane helix</keyword>